<feature type="transmembrane region" description="Helical" evidence="5">
    <location>
        <begin position="41"/>
        <end position="61"/>
    </location>
</feature>
<evidence type="ECO:0000256" key="5">
    <source>
        <dbReference type="SAM" id="Phobius"/>
    </source>
</evidence>
<dbReference type="Proteomes" id="UP000269208">
    <property type="component" value="Chromosome"/>
</dbReference>
<gene>
    <name evidence="6" type="primary">tatC</name>
    <name evidence="6" type="ORF">NCTC6754_01607</name>
</gene>
<organism evidence="6 7">
    <name type="scientific">Salmonella enterica I</name>
    <dbReference type="NCBI Taxonomy" id="59201"/>
    <lineage>
        <taxon>Bacteria</taxon>
        <taxon>Pseudomonadati</taxon>
        <taxon>Pseudomonadota</taxon>
        <taxon>Gammaproteobacteria</taxon>
        <taxon>Enterobacterales</taxon>
        <taxon>Enterobacteriaceae</taxon>
        <taxon>Salmonella</taxon>
    </lineage>
</organism>
<dbReference type="NCBIfam" id="TIGR00945">
    <property type="entry name" value="tatC"/>
    <property type="match status" value="1"/>
</dbReference>
<sequence>MVSLILSAPVILYQVWAFIAPALYKHERRLVVPLLVSSSLLFYIGMAFAYFVVFPLAFGFLTHTAPEGVQVSTDIASYLSFVMALFMAFGVAFEVPVAIVLLCWMGITTPEDLRKKTALYPGRGIHCGNAAYAARCFSRKTLLAIPMYCLFEIGVFCSRFYVGKRRTRDEDNEAETEKAEHTED</sequence>
<dbReference type="PROSITE" id="PS01218">
    <property type="entry name" value="TATC"/>
    <property type="match status" value="1"/>
</dbReference>
<evidence type="ECO:0000256" key="2">
    <source>
        <dbReference type="ARBA" id="ARBA00022692"/>
    </source>
</evidence>
<dbReference type="PANTHER" id="PTHR30371">
    <property type="entry name" value="SEC-INDEPENDENT PROTEIN TRANSLOCASE PROTEIN TATC"/>
    <property type="match status" value="1"/>
</dbReference>
<dbReference type="InterPro" id="IPR002033">
    <property type="entry name" value="TatC"/>
</dbReference>
<feature type="transmembrane region" description="Helical" evidence="5">
    <location>
        <begin position="81"/>
        <end position="107"/>
    </location>
</feature>
<dbReference type="EMBL" id="LR134190">
    <property type="protein sequence ID" value="VEB51872.1"/>
    <property type="molecule type" value="Genomic_DNA"/>
</dbReference>
<dbReference type="Pfam" id="PF00902">
    <property type="entry name" value="TatC"/>
    <property type="match status" value="1"/>
</dbReference>
<dbReference type="GO" id="GO:0009977">
    <property type="term" value="F:proton motive force dependent protein transmembrane transporter activity"/>
    <property type="evidence" value="ECO:0007669"/>
    <property type="project" value="TreeGrafter"/>
</dbReference>
<dbReference type="PRINTS" id="PR01840">
    <property type="entry name" value="TATCFAMILY"/>
</dbReference>
<evidence type="ECO:0000256" key="1">
    <source>
        <dbReference type="ARBA" id="ARBA00004141"/>
    </source>
</evidence>
<evidence type="ECO:0000313" key="6">
    <source>
        <dbReference type="EMBL" id="VEB51872.1"/>
    </source>
</evidence>
<dbReference type="AlphaFoldDB" id="A0A447TRA3"/>
<dbReference type="InterPro" id="IPR019820">
    <property type="entry name" value="Sec-indep_translocase_CS"/>
</dbReference>
<keyword evidence="4 5" id="KW-0472">Membrane</keyword>
<dbReference type="PANTHER" id="PTHR30371:SF0">
    <property type="entry name" value="SEC-INDEPENDENT PROTEIN TRANSLOCASE PROTEIN TATC, CHLOROPLASTIC-RELATED"/>
    <property type="match status" value="1"/>
</dbReference>
<name>A0A447TRA3_SALET</name>
<feature type="transmembrane region" description="Helical" evidence="5">
    <location>
        <begin position="142"/>
        <end position="162"/>
    </location>
</feature>
<dbReference type="GO" id="GO:0043953">
    <property type="term" value="P:protein transport by the Tat complex"/>
    <property type="evidence" value="ECO:0007669"/>
    <property type="project" value="TreeGrafter"/>
</dbReference>
<dbReference type="GO" id="GO:0033281">
    <property type="term" value="C:TAT protein transport complex"/>
    <property type="evidence" value="ECO:0007669"/>
    <property type="project" value="TreeGrafter"/>
</dbReference>
<comment type="subcellular location">
    <subcellularLocation>
        <location evidence="1">Membrane</location>
        <topology evidence="1">Multi-pass membrane protein</topology>
    </subcellularLocation>
</comment>
<accession>A0A447TRA3</accession>
<proteinExistence type="predicted"/>
<evidence type="ECO:0000256" key="4">
    <source>
        <dbReference type="ARBA" id="ARBA00023136"/>
    </source>
</evidence>
<protein>
    <submittedName>
        <fullName evidence="6">Sec-independent protein translocase protein</fullName>
    </submittedName>
</protein>
<keyword evidence="3 5" id="KW-1133">Transmembrane helix</keyword>
<dbReference type="GO" id="GO:0065002">
    <property type="term" value="P:intracellular protein transmembrane transport"/>
    <property type="evidence" value="ECO:0007669"/>
    <property type="project" value="TreeGrafter"/>
</dbReference>
<evidence type="ECO:0000256" key="3">
    <source>
        <dbReference type="ARBA" id="ARBA00022989"/>
    </source>
</evidence>
<reference evidence="6 7" key="1">
    <citation type="submission" date="2018-12" db="EMBL/GenBank/DDBJ databases">
        <authorList>
            <consortium name="Pathogen Informatics"/>
        </authorList>
    </citation>
    <scope>NUCLEOTIDE SEQUENCE [LARGE SCALE GENOMIC DNA]</scope>
    <source>
        <strain evidence="6 7">NCTC6754</strain>
    </source>
</reference>
<evidence type="ECO:0000313" key="7">
    <source>
        <dbReference type="Proteomes" id="UP000269208"/>
    </source>
</evidence>
<keyword evidence="2 5" id="KW-0812">Transmembrane</keyword>